<dbReference type="Proteomes" id="UP000037020">
    <property type="component" value="Unassembled WGS sequence"/>
</dbReference>
<comment type="caution">
    <text evidence="5">The sequence shown here is derived from an EMBL/GenBank/DDBJ whole genome shotgun (WGS) entry which is preliminary data.</text>
</comment>
<organism evidence="5 6">
    <name type="scientific">Streptomyces varsoviensis</name>
    <dbReference type="NCBI Taxonomy" id="67373"/>
    <lineage>
        <taxon>Bacteria</taxon>
        <taxon>Bacillati</taxon>
        <taxon>Actinomycetota</taxon>
        <taxon>Actinomycetes</taxon>
        <taxon>Kitasatosporales</taxon>
        <taxon>Streptomycetaceae</taxon>
        <taxon>Streptomyces</taxon>
    </lineage>
</organism>
<dbReference type="EMBL" id="LGUT01000208">
    <property type="protein sequence ID" value="KOG91541.1"/>
    <property type="molecule type" value="Genomic_DNA"/>
</dbReference>
<protein>
    <submittedName>
        <fullName evidence="5">Modular polyketide synthase</fullName>
    </submittedName>
</protein>
<keyword evidence="6" id="KW-1185">Reference proteome</keyword>
<feature type="non-terminal residue" evidence="5">
    <location>
        <position position="212"/>
    </location>
</feature>
<dbReference type="PANTHER" id="PTHR43775">
    <property type="entry name" value="FATTY ACID SYNTHASE"/>
    <property type="match status" value="1"/>
</dbReference>
<accession>A0ABR5JEN3</accession>
<evidence type="ECO:0000256" key="3">
    <source>
        <dbReference type="ARBA" id="ARBA00023315"/>
    </source>
</evidence>
<dbReference type="InterPro" id="IPR016036">
    <property type="entry name" value="Malonyl_transacylase_ACP-bd"/>
</dbReference>
<keyword evidence="1" id="KW-0808">Transferase</keyword>
<dbReference type="SUPFAM" id="SSF55048">
    <property type="entry name" value="Probable ACP-binding domain of malonyl-CoA ACP transacylase"/>
    <property type="match status" value="1"/>
</dbReference>
<feature type="domain" description="Malonyl-CoA:ACP transacylase (MAT)" evidence="4">
    <location>
        <begin position="24"/>
        <end position="212"/>
    </location>
</feature>
<dbReference type="SMART" id="SM00827">
    <property type="entry name" value="PKS_AT"/>
    <property type="match status" value="1"/>
</dbReference>
<evidence type="ECO:0000259" key="4">
    <source>
        <dbReference type="SMART" id="SM00827"/>
    </source>
</evidence>
<gene>
    <name evidence="5" type="ORF">ADK38_02600</name>
</gene>
<evidence type="ECO:0000313" key="6">
    <source>
        <dbReference type="Proteomes" id="UP000037020"/>
    </source>
</evidence>
<evidence type="ECO:0000313" key="5">
    <source>
        <dbReference type="EMBL" id="KOG91541.1"/>
    </source>
</evidence>
<dbReference type="PANTHER" id="PTHR43775:SF51">
    <property type="entry name" value="INACTIVE PHENOLPHTHIOCEROL SYNTHESIS POLYKETIDE SYNTHASE TYPE I PKS1-RELATED"/>
    <property type="match status" value="1"/>
</dbReference>
<dbReference type="InterPro" id="IPR016035">
    <property type="entry name" value="Acyl_Trfase/lysoPLipase"/>
</dbReference>
<evidence type="ECO:0000256" key="1">
    <source>
        <dbReference type="ARBA" id="ARBA00022679"/>
    </source>
</evidence>
<proteinExistence type="predicted"/>
<dbReference type="Pfam" id="PF00698">
    <property type="entry name" value="Acyl_transf_1"/>
    <property type="match status" value="1"/>
</dbReference>
<dbReference type="InterPro" id="IPR050091">
    <property type="entry name" value="PKS_NRPS_Biosynth_Enz"/>
</dbReference>
<dbReference type="InterPro" id="IPR001227">
    <property type="entry name" value="Ac_transferase_dom_sf"/>
</dbReference>
<dbReference type="Gene3D" id="3.30.70.3290">
    <property type="match status" value="1"/>
</dbReference>
<dbReference type="SUPFAM" id="SSF52151">
    <property type="entry name" value="FabD/lysophospholipase-like"/>
    <property type="match status" value="1"/>
</dbReference>
<feature type="non-terminal residue" evidence="5">
    <location>
        <position position="1"/>
    </location>
</feature>
<dbReference type="Gene3D" id="3.40.366.10">
    <property type="entry name" value="Malonyl-Coenzyme A Acyl Carrier Protein, domain 2"/>
    <property type="match status" value="1"/>
</dbReference>
<reference evidence="5 6" key="1">
    <citation type="submission" date="2015-07" db="EMBL/GenBank/DDBJ databases">
        <authorList>
            <person name="Ju K.-S."/>
            <person name="Doroghazi J.R."/>
            <person name="Metcalf W.W."/>
        </authorList>
    </citation>
    <scope>NUCLEOTIDE SEQUENCE [LARGE SCALE GENOMIC DNA]</scope>
    <source>
        <strain evidence="5 6">NRRL B-3589</strain>
    </source>
</reference>
<name>A0ABR5JEN3_9ACTN</name>
<sequence length="212" mass="21869">VAGGEAAGPNRGPVVAGSGRVAVVFTGQGSQRVGMGLELHRDFPVFAAAFDEVCAALDPALREMVFDGDEARLSTTEFAQPALFAIEVALFRLYESWGVRPDFVTGHSVGEISAAHVAGVLSLPDACALVTARARLMQKLAPGGTMMSVDAGEDVVAPLVAEEGPGVSIAAVNTPESVVVSGAELAVAEAGQRLRDAGYRTKRLAVSHAFHS</sequence>
<keyword evidence="2" id="KW-0511">Multifunctional enzyme</keyword>
<evidence type="ECO:0000256" key="2">
    <source>
        <dbReference type="ARBA" id="ARBA00023268"/>
    </source>
</evidence>
<dbReference type="InterPro" id="IPR014043">
    <property type="entry name" value="Acyl_transferase_dom"/>
</dbReference>
<keyword evidence="3" id="KW-0012">Acyltransferase</keyword>